<keyword evidence="2" id="KW-1185">Reference proteome</keyword>
<dbReference type="PANTHER" id="PTHR11102">
    <property type="entry name" value="SEL-1-LIKE PROTEIN"/>
    <property type="match status" value="1"/>
</dbReference>
<gene>
    <name evidence="1" type="ORF">QC818_15565</name>
</gene>
<dbReference type="PANTHER" id="PTHR11102:SF160">
    <property type="entry name" value="ERAD-ASSOCIATED E3 UBIQUITIN-PROTEIN LIGASE COMPONENT HRD3"/>
    <property type="match status" value="1"/>
</dbReference>
<dbReference type="SMART" id="SM00671">
    <property type="entry name" value="SEL1"/>
    <property type="match status" value="3"/>
</dbReference>
<organism evidence="1 2">
    <name type="scientific">Halomonas koreensis</name>
    <dbReference type="NCBI Taxonomy" id="245385"/>
    <lineage>
        <taxon>Bacteria</taxon>
        <taxon>Pseudomonadati</taxon>
        <taxon>Pseudomonadota</taxon>
        <taxon>Gammaproteobacteria</taxon>
        <taxon>Oceanospirillales</taxon>
        <taxon>Halomonadaceae</taxon>
        <taxon>Halomonas</taxon>
    </lineage>
</organism>
<dbReference type="SUPFAM" id="SSF81901">
    <property type="entry name" value="HCP-like"/>
    <property type="match status" value="2"/>
</dbReference>
<evidence type="ECO:0000313" key="1">
    <source>
        <dbReference type="EMBL" id="MDR5868203.1"/>
    </source>
</evidence>
<sequence>MIDYNLGYVVDAIPKLEVAAEAGDMEAMYYLGESHRITHMGMTSDALEWYLKAAEHNDPYAMLRLWGGGACVAGDECPEDAEGWREKALAEQLPRAEDGDTEAMLALYYIYGALDDSDEGNEWLERAANEGNPEAQHRLSTMIRDGYGFYWSDSRRSDAAIEWARKAAEQDYVPAMNTLFALLSNIGDVKEGWSWLVKASEAGFLDARLNVGSCYFSPGVRGDFCIVEQDKVKGWAIFYAAEHETGSNASQSLLRLNRDDITYEERQEAEELAEDEWLGHGPPLSNFPPKYGF</sequence>
<dbReference type="RefSeq" id="WP_309653777.1">
    <property type="nucleotide sequence ID" value="NZ_JARWAK010000015.1"/>
</dbReference>
<dbReference type="InterPro" id="IPR011990">
    <property type="entry name" value="TPR-like_helical_dom_sf"/>
</dbReference>
<dbReference type="EMBL" id="JARWAK010000015">
    <property type="protein sequence ID" value="MDR5868203.1"/>
    <property type="molecule type" value="Genomic_DNA"/>
</dbReference>
<dbReference type="InterPro" id="IPR050767">
    <property type="entry name" value="Sel1_AlgK"/>
</dbReference>
<protein>
    <submittedName>
        <fullName evidence="1">Tetratricopeptide repeat protein</fullName>
    </submittedName>
</protein>
<dbReference type="Pfam" id="PF08238">
    <property type="entry name" value="Sel1"/>
    <property type="match status" value="3"/>
</dbReference>
<dbReference type="InterPro" id="IPR006597">
    <property type="entry name" value="Sel1-like"/>
</dbReference>
<name>A0ABU1G6Q5_9GAMM</name>
<evidence type="ECO:0000313" key="2">
    <source>
        <dbReference type="Proteomes" id="UP001264519"/>
    </source>
</evidence>
<proteinExistence type="predicted"/>
<accession>A0ABU1G6Q5</accession>
<reference evidence="1 2" key="1">
    <citation type="submission" date="2023-04" db="EMBL/GenBank/DDBJ databases">
        <title>A long-awaited taxogenomic arrangement of the family Halomonadaceae.</title>
        <authorList>
            <person name="De La Haba R."/>
            <person name="Chuvochina M."/>
            <person name="Wittouck S."/>
            <person name="Arahal D.R."/>
            <person name="Sanchez-Porro C."/>
            <person name="Hugenholtz P."/>
            <person name="Ventosa A."/>
        </authorList>
    </citation>
    <scope>NUCLEOTIDE SEQUENCE [LARGE SCALE GENOMIC DNA]</scope>
    <source>
        <strain evidence="1 2">DSM 23530</strain>
    </source>
</reference>
<dbReference type="Proteomes" id="UP001264519">
    <property type="component" value="Unassembled WGS sequence"/>
</dbReference>
<dbReference type="Gene3D" id="1.25.40.10">
    <property type="entry name" value="Tetratricopeptide repeat domain"/>
    <property type="match status" value="1"/>
</dbReference>
<comment type="caution">
    <text evidence="1">The sequence shown here is derived from an EMBL/GenBank/DDBJ whole genome shotgun (WGS) entry which is preliminary data.</text>
</comment>